<accession>A0ABS1WZU3</accession>
<evidence type="ECO:0000259" key="1">
    <source>
        <dbReference type="Pfam" id="PF01593"/>
    </source>
</evidence>
<proteinExistence type="predicted"/>
<dbReference type="PRINTS" id="PR00419">
    <property type="entry name" value="ADXRDTASE"/>
</dbReference>
<dbReference type="InterPro" id="IPR002937">
    <property type="entry name" value="Amino_oxidase"/>
</dbReference>
<dbReference type="EMBL" id="JAEVLS010000003">
    <property type="protein sequence ID" value="MBM0106510.1"/>
    <property type="molecule type" value="Genomic_DNA"/>
</dbReference>
<dbReference type="Proteomes" id="UP000661077">
    <property type="component" value="Unassembled WGS sequence"/>
</dbReference>
<organism evidence="2 3">
    <name type="scientific">Steroidobacter gossypii</name>
    <dbReference type="NCBI Taxonomy" id="2805490"/>
    <lineage>
        <taxon>Bacteria</taxon>
        <taxon>Pseudomonadati</taxon>
        <taxon>Pseudomonadota</taxon>
        <taxon>Gammaproteobacteria</taxon>
        <taxon>Steroidobacterales</taxon>
        <taxon>Steroidobacteraceae</taxon>
        <taxon>Steroidobacter</taxon>
    </lineage>
</organism>
<protein>
    <submittedName>
        <fullName evidence="2">NAD(P)/FAD-dependent oxidoreductase</fullName>
    </submittedName>
</protein>
<gene>
    <name evidence="2" type="ORF">JM946_17410</name>
</gene>
<feature type="domain" description="Amine oxidase" evidence="1">
    <location>
        <begin position="18"/>
        <end position="436"/>
    </location>
</feature>
<dbReference type="NCBIfam" id="NF005560">
    <property type="entry name" value="PRK07233.1"/>
    <property type="match status" value="1"/>
</dbReference>
<dbReference type="PANTHER" id="PTHR42923">
    <property type="entry name" value="PROTOPORPHYRINOGEN OXIDASE"/>
    <property type="match status" value="1"/>
</dbReference>
<evidence type="ECO:0000313" key="3">
    <source>
        <dbReference type="Proteomes" id="UP000661077"/>
    </source>
</evidence>
<dbReference type="SUPFAM" id="SSF51905">
    <property type="entry name" value="FAD/NAD(P)-binding domain"/>
    <property type="match status" value="1"/>
</dbReference>
<sequence length="448" mass="50653">MSNSHPSTTDVTIVGAGFTGLAAAYELAKLGIKVTLLEADDEVGGLASAFSVGNTKLDRFYHILFTTDHEIMRLLRELGLSDQVTVNATNASIYYAHRFFKLSSPWDLLTFRALRPIDRLRLGLLMVRARLVNDWASLEQRSAYEWLRELGGENVFRVVWQPLLKGKFGDFAEQISAVWFWNKLKLRSASRANGGEERFAYIHGGFTVLAQAIARRIEELGGRVEVNSPVSRIEPDGDKWVTVTPHETIVSTAVVATPALPLISNMIKHWSPPDYTRQLERIRYLGNICLVLELDRSLTNSYWLNVNDPTFPFVALIEHTNLESASHYGGRHIVYLSRYMRTSDPLFSSTAQEFCDYAFPYLTAMFPAMERTWIRACHLWRAHWSQPIVEKGYGQLRPPEEGPRPGFFICTMAQIYPEDRGTNYAVRAATRLARRIAGSRGSSPHPPA</sequence>
<dbReference type="PANTHER" id="PTHR42923:SF46">
    <property type="entry name" value="AMINE OXIDASE"/>
    <property type="match status" value="1"/>
</dbReference>
<dbReference type="InterPro" id="IPR036188">
    <property type="entry name" value="FAD/NAD-bd_sf"/>
</dbReference>
<name>A0ABS1WZU3_9GAMM</name>
<comment type="caution">
    <text evidence="2">The sequence shown here is derived from an EMBL/GenBank/DDBJ whole genome shotgun (WGS) entry which is preliminary data.</text>
</comment>
<evidence type="ECO:0000313" key="2">
    <source>
        <dbReference type="EMBL" id="MBM0106510.1"/>
    </source>
</evidence>
<reference evidence="2 3" key="1">
    <citation type="journal article" date="2021" name="Int. J. Syst. Evol. Microbiol.">
        <title>Steroidobacter gossypii sp. nov., isolated from soil of cotton cropping field.</title>
        <authorList>
            <person name="Huang R."/>
            <person name="Yang S."/>
            <person name="Zhen C."/>
            <person name="Liu W."/>
        </authorList>
    </citation>
    <scope>NUCLEOTIDE SEQUENCE [LARGE SCALE GENOMIC DNA]</scope>
    <source>
        <strain evidence="2 3">S1-65</strain>
    </source>
</reference>
<dbReference type="Gene3D" id="3.50.50.60">
    <property type="entry name" value="FAD/NAD(P)-binding domain"/>
    <property type="match status" value="1"/>
</dbReference>
<keyword evidence="3" id="KW-1185">Reference proteome</keyword>
<dbReference type="InterPro" id="IPR050464">
    <property type="entry name" value="Zeta_carotene_desat/Oxidored"/>
</dbReference>
<dbReference type="Pfam" id="PF01593">
    <property type="entry name" value="Amino_oxidase"/>
    <property type="match status" value="1"/>
</dbReference>
<dbReference type="RefSeq" id="WP_203168608.1">
    <property type="nucleotide sequence ID" value="NZ_JAEVLS010000003.1"/>
</dbReference>